<name>A0ABW0DTP5_9ACTN</name>
<reference evidence="4" key="1">
    <citation type="journal article" date="2019" name="Int. J. Syst. Evol. Microbiol.">
        <title>The Global Catalogue of Microorganisms (GCM) 10K type strain sequencing project: providing services to taxonomists for standard genome sequencing and annotation.</title>
        <authorList>
            <consortium name="The Broad Institute Genomics Platform"/>
            <consortium name="The Broad Institute Genome Sequencing Center for Infectious Disease"/>
            <person name="Wu L."/>
            <person name="Ma J."/>
        </authorList>
    </citation>
    <scope>NUCLEOTIDE SEQUENCE [LARGE SCALE GENOMIC DNA]</scope>
    <source>
        <strain evidence="4">CGMCC 4.7131</strain>
    </source>
</reference>
<keyword evidence="4" id="KW-1185">Reference proteome</keyword>
<keyword evidence="2" id="KW-0812">Transmembrane</keyword>
<evidence type="ECO:0000256" key="2">
    <source>
        <dbReference type="SAM" id="Phobius"/>
    </source>
</evidence>
<accession>A0ABW0DTP5</accession>
<keyword evidence="2" id="KW-0472">Membrane</keyword>
<evidence type="ECO:0000313" key="4">
    <source>
        <dbReference type="Proteomes" id="UP001596035"/>
    </source>
</evidence>
<dbReference type="Proteomes" id="UP001596035">
    <property type="component" value="Unassembled WGS sequence"/>
</dbReference>
<feature type="transmembrane region" description="Helical" evidence="2">
    <location>
        <begin position="58"/>
        <end position="82"/>
    </location>
</feature>
<organism evidence="3 4">
    <name type="scientific">Streptomyces atrovirens</name>
    <dbReference type="NCBI Taxonomy" id="285556"/>
    <lineage>
        <taxon>Bacteria</taxon>
        <taxon>Bacillati</taxon>
        <taxon>Actinomycetota</taxon>
        <taxon>Actinomycetes</taxon>
        <taxon>Kitasatosporales</taxon>
        <taxon>Streptomycetaceae</taxon>
        <taxon>Streptomyces</taxon>
    </lineage>
</organism>
<keyword evidence="2" id="KW-1133">Transmembrane helix</keyword>
<evidence type="ECO:0000256" key="1">
    <source>
        <dbReference type="SAM" id="MobiDB-lite"/>
    </source>
</evidence>
<evidence type="ECO:0000313" key="3">
    <source>
        <dbReference type="EMBL" id="MFC5242228.1"/>
    </source>
</evidence>
<dbReference type="EMBL" id="JBHSKN010000018">
    <property type="protein sequence ID" value="MFC5242228.1"/>
    <property type="molecule type" value="Genomic_DNA"/>
</dbReference>
<feature type="transmembrane region" description="Helical" evidence="2">
    <location>
        <begin position="129"/>
        <end position="148"/>
    </location>
</feature>
<dbReference type="RefSeq" id="WP_344555184.1">
    <property type="nucleotide sequence ID" value="NZ_BAAATG010000001.1"/>
</dbReference>
<sequence>MPHPRPTARHRRPGATWPNRGLAVALAGGGALLGWWLPHAERSRSLGGLSYDPAAAQATLGAIAAGVITLTGFVLTAVTLVVQSVQSMSPRLAGVLGYFERSLVLFGALTGTAVYALVVLAQVREDHAPRLSVTLAIVFVVLSTGAILRSLAGLRELVTGGGLVRAVGQLLHAALDHEWHDPGRPPSATGPTPGPHTDTAEIPTPHGGIVQHIDTHTLMAVAARLDLRVTCLVAVGSFVEPGAPLLRVSPAPTPGTTVRSLTRAVRLGPARRIDHDPAYGLRLLVDVAVRALSPAVNDPTTAVQALDQIESALLRLAPRTLGTTVFRDPGDNARLTVPRPDWTALLDLALAEIVLYGADSLQVHRRLRALLAALAPALPPHRATTLAPFHAVLDHMARALPAPSLTGTATIADPQGLGGPA</sequence>
<feature type="region of interest" description="Disordered" evidence="1">
    <location>
        <begin position="178"/>
        <end position="207"/>
    </location>
</feature>
<comment type="caution">
    <text evidence="3">The sequence shown here is derived from an EMBL/GenBank/DDBJ whole genome shotgun (WGS) entry which is preliminary data.</text>
</comment>
<proteinExistence type="predicted"/>
<dbReference type="InterPro" id="IPR018723">
    <property type="entry name" value="DUF2254_membrane"/>
</dbReference>
<feature type="transmembrane region" description="Helical" evidence="2">
    <location>
        <begin position="103"/>
        <end position="123"/>
    </location>
</feature>
<feature type="transmembrane region" description="Helical" evidence="2">
    <location>
        <begin position="21"/>
        <end position="38"/>
    </location>
</feature>
<dbReference type="Pfam" id="PF10011">
    <property type="entry name" value="DUF2254"/>
    <property type="match status" value="1"/>
</dbReference>
<protein>
    <submittedName>
        <fullName evidence="3">DUF2254 family protein</fullName>
    </submittedName>
</protein>
<gene>
    <name evidence="3" type="ORF">ACFPWV_20325</name>
</gene>